<protein>
    <submittedName>
        <fullName evidence="2">Uncharacterized protein</fullName>
    </submittedName>
</protein>
<evidence type="ECO:0000313" key="1">
    <source>
        <dbReference type="Proteomes" id="UP000887565"/>
    </source>
</evidence>
<proteinExistence type="predicted"/>
<dbReference type="WBParaSite" id="nRc.2.0.1.t14858-RA">
    <property type="protein sequence ID" value="nRc.2.0.1.t14858-RA"/>
    <property type="gene ID" value="nRc.2.0.1.g14858"/>
</dbReference>
<keyword evidence="1" id="KW-1185">Reference proteome</keyword>
<evidence type="ECO:0000313" key="2">
    <source>
        <dbReference type="WBParaSite" id="nRc.2.0.1.t14858-RA"/>
    </source>
</evidence>
<dbReference type="Proteomes" id="UP000887565">
    <property type="component" value="Unplaced"/>
</dbReference>
<dbReference type="AlphaFoldDB" id="A0A915IN37"/>
<sequence>MIKRNPKEPFGLLYNSINCSGRFTIVCLSVTSKYINFESRVTLRILAEKMCGFGFSEKESPLKTSCNDFDDFCN</sequence>
<reference evidence="2" key="1">
    <citation type="submission" date="2022-11" db="UniProtKB">
        <authorList>
            <consortium name="WormBaseParasite"/>
        </authorList>
    </citation>
    <scope>IDENTIFICATION</scope>
</reference>
<name>A0A915IN37_ROMCU</name>
<accession>A0A915IN37</accession>
<organism evidence="1 2">
    <name type="scientific">Romanomermis culicivorax</name>
    <name type="common">Nematode worm</name>
    <dbReference type="NCBI Taxonomy" id="13658"/>
    <lineage>
        <taxon>Eukaryota</taxon>
        <taxon>Metazoa</taxon>
        <taxon>Ecdysozoa</taxon>
        <taxon>Nematoda</taxon>
        <taxon>Enoplea</taxon>
        <taxon>Dorylaimia</taxon>
        <taxon>Mermithida</taxon>
        <taxon>Mermithoidea</taxon>
        <taxon>Mermithidae</taxon>
        <taxon>Romanomermis</taxon>
    </lineage>
</organism>